<evidence type="ECO:0000256" key="1">
    <source>
        <dbReference type="SAM" id="Phobius"/>
    </source>
</evidence>
<dbReference type="EMBL" id="FZNS01000007">
    <property type="protein sequence ID" value="SNR79105.1"/>
    <property type="molecule type" value="Genomic_DNA"/>
</dbReference>
<proteinExistence type="predicted"/>
<keyword evidence="1" id="KW-1133">Transmembrane helix</keyword>
<keyword evidence="1" id="KW-0472">Membrane</keyword>
<evidence type="ECO:0000313" key="2">
    <source>
        <dbReference type="EMBL" id="SNR79105.1"/>
    </source>
</evidence>
<name>A0A238Z6K5_9BACT</name>
<keyword evidence="3" id="KW-1185">Reference proteome</keyword>
<gene>
    <name evidence="2" type="ORF">SAMN06269173_1074</name>
</gene>
<protein>
    <recommendedName>
        <fullName evidence="4">Chromate transporter</fullName>
    </recommendedName>
</protein>
<dbReference type="Proteomes" id="UP000198310">
    <property type="component" value="Unassembled WGS sequence"/>
</dbReference>
<accession>A0A238Z6K5</accession>
<sequence>MGALALLLAVVGIGTASTSVPLGLTRLFLVFVKIESVLSGSSYVIPLPDSLRQSALASAFPDGLNVTSWVLMAAVSLARTAVVDVPAVALPTVSTVLLLRYKINSAWLVLGGALGGLLHAAGLLG</sequence>
<keyword evidence="1" id="KW-0812">Transmembrane</keyword>
<evidence type="ECO:0000313" key="3">
    <source>
        <dbReference type="Proteomes" id="UP000198310"/>
    </source>
</evidence>
<evidence type="ECO:0008006" key="4">
    <source>
        <dbReference type="Google" id="ProtNLM"/>
    </source>
</evidence>
<feature type="transmembrane region" description="Helical" evidence="1">
    <location>
        <begin position="106"/>
        <end position="124"/>
    </location>
</feature>
<dbReference type="AlphaFoldDB" id="A0A238Z6K5"/>
<reference evidence="3" key="1">
    <citation type="submission" date="2017-06" db="EMBL/GenBank/DDBJ databases">
        <authorList>
            <person name="Varghese N."/>
            <person name="Submissions S."/>
        </authorList>
    </citation>
    <scope>NUCLEOTIDE SEQUENCE [LARGE SCALE GENOMIC DNA]</scope>
    <source>
        <strain evidence="3">DSM 28041</strain>
    </source>
</reference>
<feature type="transmembrane region" description="Helical" evidence="1">
    <location>
        <begin position="69"/>
        <end position="99"/>
    </location>
</feature>
<organism evidence="2 3">
    <name type="scientific">Hymenobacter mucosus</name>
    <dbReference type="NCBI Taxonomy" id="1411120"/>
    <lineage>
        <taxon>Bacteria</taxon>
        <taxon>Pseudomonadati</taxon>
        <taxon>Bacteroidota</taxon>
        <taxon>Cytophagia</taxon>
        <taxon>Cytophagales</taxon>
        <taxon>Hymenobacteraceae</taxon>
        <taxon>Hymenobacter</taxon>
    </lineage>
</organism>